<evidence type="ECO:0000256" key="1">
    <source>
        <dbReference type="ARBA" id="ARBA00021141"/>
    </source>
</evidence>
<evidence type="ECO:0000313" key="7">
    <source>
        <dbReference type="EMBL" id="TFK24094.1"/>
    </source>
</evidence>
<feature type="compositionally biased region" description="Low complexity" evidence="5">
    <location>
        <begin position="249"/>
        <end position="259"/>
    </location>
</feature>
<feature type="domain" description="RRM" evidence="6">
    <location>
        <begin position="95"/>
        <end position="176"/>
    </location>
</feature>
<dbReference type="GO" id="GO:0003723">
    <property type="term" value="F:RNA binding"/>
    <property type="evidence" value="ECO:0007669"/>
    <property type="project" value="UniProtKB-UniRule"/>
</dbReference>
<dbReference type="Proteomes" id="UP000307440">
    <property type="component" value="Unassembled WGS sequence"/>
</dbReference>
<sequence>MNNSSDFSTMASSSSTMLEDLELIDPNTDDRASGSPSPSLLPDAEPMDVDSSVPTIHQLLSYPSQDSSTNTDSHSDGHAGHAHHQQQQPRTFLKDRLYIGNLHPSVDEYALLSIFNKFGKVTKLDYLFHKSGPLKGKPRGYAFVEYGNPEEAQKALSKAHAKLLRGRKLTVTYAQQAPLEHYPASTAYSHKKTPTESSRPTTLSMIKTGYSSRHEPKTADKIAVMEAKLRQIEASRPPDPNRPTTQVTPTSSLPHHPSLPAKPPPPLPAHIARALQASSSHPLSNSSSPSSSHHSHQSLNPQHTSGTARQSSNSSSKNPLPSLPLKPNIHHLPSLPLKPPPPSSATHTLPLRPSHPMSTSMSSSSSSRPASSSSIPTVNTAGLPSKQPKQKLAGVIIKPKNKTIIH</sequence>
<dbReference type="InterPro" id="IPR012677">
    <property type="entry name" value="Nucleotide-bd_a/b_plait_sf"/>
</dbReference>
<feature type="compositionally biased region" description="Polar residues" evidence="5">
    <location>
        <begin position="195"/>
        <end position="211"/>
    </location>
</feature>
<dbReference type="SUPFAM" id="SSF54928">
    <property type="entry name" value="RNA-binding domain, RBD"/>
    <property type="match status" value="1"/>
</dbReference>
<dbReference type="Pfam" id="PF00076">
    <property type="entry name" value="RRM_1"/>
    <property type="match status" value="1"/>
</dbReference>
<accession>A0A5C3KUJ4</accession>
<dbReference type="PROSITE" id="PS50102">
    <property type="entry name" value="RRM"/>
    <property type="match status" value="1"/>
</dbReference>
<feature type="region of interest" description="Disordered" evidence="5">
    <location>
        <begin position="185"/>
        <end position="219"/>
    </location>
</feature>
<feature type="compositionally biased region" description="Low complexity" evidence="5">
    <location>
        <begin position="311"/>
        <end position="335"/>
    </location>
</feature>
<proteinExistence type="predicted"/>
<keyword evidence="2 4" id="KW-0694">RNA-binding</keyword>
<feature type="compositionally biased region" description="Low complexity" evidence="5">
    <location>
        <begin position="354"/>
        <end position="376"/>
    </location>
</feature>
<reference evidence="7 8" key="1">
    <citation type="journal article" date="2019" name="Nat. Ecol. Evol.">
        <title>Megaphylogeny resolves global patterns of mushroom evolution.</title>
        <authorList>
            <person name="Varga T."/>
            <person name="Krizsan K."/>
            <person name="Foldi C."/>
            <person name="Dima B."/>
            <person name="Sanchez-Garcia M."/>
            <person name="Sanchez-Ramirez S."/>
            <person name="Szollosi G.J."/>
            <person name="Szarkandi J.G."/>
            <person name="Papp V."/>
            <person name="Albert L."/>
            <person name="Andreopoulos W."/>
            <person name="Angelini C."/>
            <person name="Antonin V."/>
            <person name="Barry K.W."/>
            <person name="Bougher N.L."/>
            <person name="Buchanan P."/>
            <person name="Buyck B."/>
            <person name="Bense V."/>
            <person name="Catcheside P."/>
            <person name="Chovatia M."/>
            <person name="Cooper J."/>
            <person name="Damon W."/>
            <person name="Desjardin D."/>
            <person name="Finy P."/>
            <person name="Geml J."/>
            <person name="Haridas S."/>
            <person name="Hughes K."/>
            <person name="Justo A."/>
            <person name="Karasinski D."/>
            <person name="Kautmanova I."/>
            <person name="Kiss B."/>
            <person name="Kocsube S."/>
            <person name="Kotiranta H."/>
            <person name="LaButti K.M."/>
            <person name="Lechner B.E."/>
            <person name="Liimatainen K."/>
            <person name="Lipzen A."/>
            <person name="Lukacs Z."/>
            <person name="Mihaltcheva S."/>
            <person name="Morgado L.N."/>
            <person name="Niskanen T."/>
            <person name="Noordeloos M.E."/>
            <person name="Ohm R.A."/>
            <person name="Ortiz-Santana B."/>
            <person name="Ovrebo C."/>
            <person name="Racz N."/>
            <person name="Riley R."/>
            <person name="Savchenko A."/>
            <person name="Shiryaev A."/>
            <person name="Soop K."/>
            <person name="Spirin V."/>
            <person name="Szebenyi C."/>
            <person name="Tomsovsky M."/>
            <person name="Tulloss R.E."/>
            <person name="Uehling J."/>
            <person name="Grigoriev I.V."/>
            <person name="Vagvolgyi C."/>
            <person name="Papp T."/>
            <person name="Martin F.M."/>
            <person name="Miettinen O."/>
            <person name="Hibbett D.S."/>
            <person name="Nagy L.G."/>
        </authorList>
    </citation>
    <scope>NUCLEOTIDE SEQUENCE [LARGE SCALE GENOMIC DNA]</scope>
    <source>
        <strain evidence="7 8">CBS 121175</strain>
    </source>
</reference>
<dbReference type="EMBL" id="ML210206">
    <property type="protein sequence ID" value="TFK24094.1"/>
    <property type="molecule type" value="Genomic_DNA"/>
</dbReference>
<feature type="region of interest" description="Disordered" evidence="5">
    <location>
        <begin position="232"/>
        <end position="406"/>
    </location>
</feature>
<dbReference type="AlphaFoldDB" id="A0A5C3KUJ4"/>
<feature type="compositionally biased region" description="Low complexity" evidence="5">
    <location>
        <begin position="278"/>
        <end position="303"/>
    </location>
</feature>
<evidence type="ECO:0000259" key="6">
    <source>
        <dbReference type="PROSITE" id="PS50102"/>
    </source>
</evidence>
<evidence type="ECO:0000256" key="5">
    <source>
        <dbReference type="SAM" id="MobiDB-lite"/>
    </source>
</evidence>
<evidence type="ECO:0000256" key="3">
    <source>
        <dbReference type="ARBA" id="ARBA00030780"/>
    </source>
</evidence>
<evidence type="ECO:0000256" key="4">
    <source>
        <dbReference type="PROSITE-ProRule" id="PRU00176"/>
    </source>
</evidence>
<dbReference type="Gene3D" id="3.30.70.330">
    <property type="match status" value="1"/>
</dbReference>
<evidence type="ECO:0000256" key="2">
    <source>
        <dbReference type="ARBA" id="ARBA00022884"/>
    </source>
</evidence>
<keyword evidence="8" id="KW-1185">Reference proteome</keyword>
<dbReference type="InterPro" id="IPR000504">
    <property type="entry name" value="RRM_dom"/>
</dbReference>
<name>A0A5C3KUJ4_COPMA</name>
<dbReference type="InterPro" id="IPR052462">
    <property type="entry name" value="SLIRP/GR-RBP-like"/>
</dbReference>
<dbReference type="PANTHER" id="PTHR48027">
    <property type="entry name" value="HETEROGENEOUS NUCLEAR RIBONUCLEOPROTEIN 87F-RELATED"/>
    <property type="match status" value="1"/>
</dbReference>
<feature type="compositionally biased region" description="Polar residues" evidence="5">
    <location>
        <begin position="61"/>
        <end position="71"/>
    </location>
</feature>
<gene>
    <name evidence="7" type="ORF">FA15DRAFT_619793</name>
</gene>
<feature type="region of interest" description="Disordered" evidence="5">
    <location>
        <begin position="1"/>
        <end position="89"/>
    </location>
</feature>
<feature type="compositionally biased region" description="Low complexity" evidence="5">
    <location>
        <begin position="1"/>
        <end position="15"/>
    </location>
</feature>
<evidence type="ECO:0000313" key="8">
    <source>
        <dbReference type="Proteomes" id="UP000307440"/>
    </source>
</evidence>
<dbReference type="CDD" id="cd12355">
    <property type="entry name" value="RRM_RBM18"/>
    <property type="match status" value="1"/>
</dbReference>
<dbReference type="STRING" id="230819.A0A5C3KUJ4"/>
<dbReference type="InterPro" id="IPR039157">
    <property type="entry name" value="RBM18_RRM"/>
</dbReference>
<dbReference type="InterPro" id="IPR035979">
    <property type="entry name" value="RBD_domain_sf"/>
</dbReference>
<dbReference type="OrthoDB" id="6730379at2759"/>
<organism evidence="7 8">
    <name type="scientific">Coprinopsis marcescibilis</name>
    <name type="common">Agaric fungus</name>
    <name type="synonym">Psathyrella marcescibilis</name>
    <dbReference type="NCBI Taxonomy" id="230819"/>
    <lineage>
        <taxon>Eukaryota</taxon>
        <taxon>Fungi</taxon>
        <taxon>Dikarya</taxon>
        <taxon>Basidiomycota</taxon>
        <taxon>Agaricomycotina</taxon>
        <taxon>Agaricomycetes</taxon>
        <taxon>Agaricomycetidae</taxon>
        <taxon>Agaricales</taxon>
        <taxon>Agaricineae</taxon>
        <taxon>Psathyrellaceae</taxon>
        <taxon>Coprinopsis</taxon>
    </lineage>
</organism>
<dbReference type="SMART" id="SM00360">
    <property type="entry name" value="RRM"/>
    <property type="match status" value="1"/>
</dbReference>
<protein>
    <recommendedName>
        <fullName evidence="1">Probable RNA-binding protein 18</fullName>
    </recommendedName>
    <alternativeName>
        <fullName evidence="3">RNA-binding motif protein 18</fullName>
    </alternativeName>
</protein>